<reference evidence="2" key="1">
    <citation type="submission" date="2022-07" db="EMBL/GenBank/DDBJ databases">
        <title>Alkalimarinus sp. nov., isolated from gut of a Alitta virens.</title>
        <authorList>
            <person name="Yang A.I."/>
            <person name="Shin N.-R."/>
        </authorList>
    </citation>
    <scope>NUCLEOTIDE SEQUENCE</scope>
    <source>
        <strain evidence="2">FA028</strain>
    </source>
</reference>
<proteinExistence type="predicted"/>
<name>A0A9E8KQ50_9ALTE</name>
<accession>A0A9E8KQ50</accession>
<feature type="chain" id="PRO_5038628526" evidence="1">
    <location>
        <begin position="26"/>
        <end position="181"/>
    </location>
</feature>
<dbReference type="EMBL" id="CP101527">
    <property type="protein sequence ID" value="UZW76028.1"/>
    <property type="molecule type" value="Genomic_DNA"/>
</dbReference>
<evidence type="ECO:0000256" key="1">
    <source>
        <dbReference type="SAM" id="SignalP"/>
    </source>
</evidence>
<dbReference type="AlphaFoldDB" id="A0A9E8KQ50"/>
<sequence>MKAKTGIFAVALLVLGSFLSQVSSAADTGKSNLDAFSHKKAKDQLMYLMAVSADRAQDRIKDGIVFTPYAAVFKPNGEIKYIELGEKRFDQSVAIAILHRSLRALAEAKKIATSAVYYTIEAQAEDGTSNRVLIAELEHAMGLSLINATPYKNVDGKVLFGQSVERSHEPKVMYDEPPKAE</sequence>
<organism evidence="2 3">
    <name type="scientific">Alkalimarinus sediminis</name>
    <dbReference type="NCBI Taxonomy" id="1632866"/>
    <lineage>
        <taxon>Bacteria</taxon>
        <taxon>Pseudomonadati</taxon>
        <taxon>Pseudomonadota</taxon>
        <taxon>Gammaproteobacteria</taxon>
        <taxon>Alteromonadales</taxon>
        <taxon>Alteromonadaceae</taxon>
        <taxon>Alkalimarinus</taxon>
    </lineage>
</organism>
<evidence type="ECO:0000313" key="2">
    <source>
        <dbReference type="EMBL" id="UZW76028.1"/>
    </source>
</evidence>
<dbReference type="KEGG" id="asem:NNL22_05455"/>
<protein>
    <submittedName>
        <fullName evidence="2">Uncharacterized protein</fullName>
    </submittedName>
</protein>
<dbReference type="Proteomes" id="UP001164472">
    <property type="component" value="Chromosome"/>
</dbReference>
<evidence type="ECO:0000313" key="3">
    <source>
        <dbReference type="Proteomes" id="UP001164472"/>
    </source>
</evidence>
<keyword evidence="3" id="KW-1185">Reference proteome</keyword>
<dbReference type="RefSeq" id="WP_251812194.1">
    <property type="nucleotide sequence ID" value="NZ_CP101527.1"/>
</dbReference>
<gene>
    <name evidence="2" type="ORF">NNL22_05455</name>
</gene>
<keyword evidence="1" id="KW-0732">Signal</keyword>
<feature type="signal peptide" evidence="1">
    <location>
        <begin position="1"/>
        <end position="25"/>
    </location>
</feature>